<evidence type="ECO:0000313" key="2">
    <source>
        <dbReference type="EMBL" id="SMF97400.1"/>
    </source>
</evidence>
<proteinExistence type="predicted"/>
<gene>
    <name evidence="2" type="ORF">SAMN02949497_0427</name>
</gene>
<feature type="signal peptide" evidence="1">
    <location>
        <begin position="1"/>
        <end position="21"/>
    </location>
</feature>
<evidence type="ECO:0000256" key="1">
    <source>
        <dbReference type="SAM" id="SignalP"/>
    </source>
</evidence>
<dbReference type="RefSeq" id="WP_085216435.1">
    <property type="nucleotide sequence ID" value="NZ_FXAM01000002.1"/>
</dbReference>
<sequence length="746" mass="77532">MNSKVFTTALALALAAPGAFAALGVNELFLEVWNGDSGTGGQSYIKDLGVSLDDFLNAPGCFNYVVQDVRSDPNLAALVQGGGLPPGTVWTVQAFNDDYSSLLNADPGLGEQDPNNHTGILTTVTDPGSPDTGLSVFGTYIDFSGPVSALSIHLTNAGVEDSKAFSSFDTGYYFEPFIWDDRMNQTVGFASNQQVAGGDAMGMYFLTLDYASQSMPAIGHNGLPLGDWRFDGKQVAFTPATDTPVPADCPVGTQCALPWGGKLTSGLGVAAYQSATSTDCESTANKETRTCANGVLSGSFTQQACSAPKACDLPWGGTLASGQGVAAYKTAVSANCDAPTNKETRNCDNGVLSGSFSLQSCSTPKACDLPWGGTLASGQGVTAYKTAVSADCENAANKETRNCDNGKLGGSFANPACSAPQACDLPWGGTLASGQSVTAYQSATSTACEAPTNKQTRTCNNGTLGGSFANPACSAPQVCDLPWGGTLANGQSVTAYQTAASADCESAANKQTRTCANGVLSGDYTEQACTTLKACDLPWGGQIASGKRVTAYLEAVSTNCKAATNKQTRTCDDGVLDGEFVNPSCAAPKACDLPWGGQIASGDNVTAYQTATSLYCDSDALQETRTCDNGVLDGSFTAQSCAAPTGTFLWMIAPNGGETWKTGVRQYIEWASGNLPGNKRLNLYFSKDGGKQWRLVKRKFKNTGHVIWTPGNKLATETGSIRLCTVGSKRSPSLCDTSDQVFTVSE</sequence>
<protein>
    <submittedName>
        <fullName evidence="2">Uncharacterized protein</fullName>
    </submittedName>
</protein>
<dbReference type="EMBL" id="FXAM01000002">
    <property type="protein sequence ID" value="SMF97400.1"/>
    <property type="molecule type" value="Genomic_DNA"/>
</dbReference>
<keyword evidence="3" id="KW-1185">Reference proteome</keyword>
<dbReference type="AlphaFoldDB" id="A0A1Y6D4Q5"/>
<reference evidence="2 3" key="1">
    <citation type="submission" date="2016-12" db="EMBL/GenBank/DDBJ databases">
        <authorList>
            <person name="Song W.-J."/>
            <person name="Kurnit D.M."/>
        </authorList>
    </citation>
    <scope>NUCLEOTIDE SEQUENCE [LARGE SCALE GENOMIC DNA]</scope>
    <source>
        <strain evidence="2 3">175</strain>
    </source>
</reference>
<organism evidence="2 3">
    <name type="scientific">Methylomagnum ishizawai</name>
    <dbReference type="NCBI Taxonomy" id="1760988"/>
    <lineage>
        <taxon>Bacteria</taxon>
        <taxon>Pseudomonadati</taxon>
        <taxon>Pseudomonadota</taxon>
        <taxon>Gammaproteobacteria</taxon>
        <taxon>Methylococcales</taxon>
        <taxon>Methylococcaceae</taxon>
        <taxon>Methylomagnum</taxon>
    </lineage>
</organism>
<accession>A0A1Y6D4Q5</accession>
<name>A0A1Y6D4Q5_9GAMM</name>
<dbReference type="STRING" id="1760988.SAMN02949497_0427"/>
<keyword evidence="1" id="KW-0732">Signal</keyword>
<feature type="chain" id="PRO_5012915679" evidence="1">
    <location>
        <begin position="22"/>
        <end position="746"/>
    </location>
</feature>
<dbReference type="OrthoDB" id="9903147at2"/>
<evidence type="ECO:0000313" key="3">
    <source>
        <dbReference type="Proteomes" id="UP000192923"/>
    </source>
</evidence>
<dbReference type="Proteomes" id="UP000192923">
    <property type="component" value="Unassembled WGS sequence"/>
</dbReference>